<sequence length="200" mass="23384">MVDVRHGRYLGLLYLIGRSKQQYSSLHHVCILGPTAALLAKQTWKIITKPHSLLSQAPKAKYFPQIDPWDLHARIGISYVWRSLLHGFQLTKQGLKRRVEDRLCINMWKDPWIPKPYFFKPQPYNQYLTENLRVTNLISWKPRRRNTQVLQYFFLPHDVQTKDGFLCRGIDNIGYSQRSVSTRISRAGGSGMVVVMENEE</sequence>
<proteinExistence type="predicted"/>
<organism evidence="1 2">
    <name type="scientific">Catharanthus roseus</name>
    <name type="common">Madagascar periwinkle</name>
    <name type="synonym">Vinca rosea</name>
    <dbReference type="NCBI Taxonomy" id="4058"/>
    <lineage>
        <taxon>Eukaryota</taxon>
        <taxon>Viridiplantae</taxon>
        <taxon>Streptophyta</taxon>
        <taxon>Embryophyta</taxon>
        <taxon>Tracheophyta</taxon>
        <taxon>Spermatophyta</taxon>
        <taxon>Magnoliopsida</taxon>
        <taxon>eudicotyledons</taxon>
        <taxon>Gunneridae</taxon>
        <taxon>Pentapetalae</taxon>
        <taxon>asterids</taxon>
        <taxon>lamiids</taxon>
        <taxon>Gentianales</taxon>
        <taxon>Apocynaceae</taxon>
        <taxon>Rauvolfioideae</taxon>
        <taxon>Vinceae</taxon>
        <taxon>Catharanthinae</taxon>
        <taxon>Catharanthus</taxon>
    </lineage>
</organism>
<name>A0ACB9ZU47_CATRO</name>
<gene>
    <name evidence="1" type="ORF">M9H77_36945</name>
</gene>
<protein>
    <submittedName>
        <fullName evidence="1">Uncharacterized protein</fullName>
    </submittedName>
</protein>
<keyword evidence="2" id="KW-1185">Reference proteome</keyword>
<reference evidence="2" key="1">
    <citation type="journal article" date="2023" name="Nat. Plants">
        <title>Single-cell RNA sequencing provides a high-resolution roadmap for understanding the multicellular compartmentation of specialized metabolism.</title>
        <authorList>
            <person name="Sun S."/>
            <person name="Shen X."/>
            <person name="Li Y."/>
            <person name="Li Y."/>
            <person name="Wang S."/>
            <person name="Li R."/>
            <person name="Zhang H."/>
            <person name="Shen G."/>
            <person name="Guo B."/>
            <person name="Wei J."/>
            <person name="Xu J."/>
            <person name="St-Pierre B."/>
            <person name="Chen S."/>
            <person name="Sun C."/>
        </authorList>
    </citation>
    <scope>NUCLEOTIDE SEQUENCE [LARGE SCALE GENOMIC DNA]</scope>
</reference>
<evidence type="ECO:0000313" key="1">
    <source>
        <dbReference type="EMBL" id="KAI5650940.1"/>
    </source>
</evidence>
<accession>A0ACB9ZU47</accession>
<evidence type="ECO:0000313" key="2">
    <source>
        <dbReference type="Proteomes" id="UP001060085"/>
    </source>
</evidence>
<dbReference type="Proteomes" id="UP001060085">
    <property type="component" value="Linkage Group LG08"/>
</dbReference>
<comment type="caution">
    <text evidence="1">The sequence shown here is derived from an EMBL/GenBank/DDBJ whole genome shotgun (WGS) entry which is preliminary data.</text>
</comment>
<dbReference type="EMBL" id="CM044708">
    <property type="protein sequence ID" value="KAI5650940.1"/>
    <property type="molecule type" value="Genomic_DNA"/>
</dbReference>